<reference evidence="2" key="1">
    <citation type="submission" date="2021-02" db="EMBL/GenBank/DDBJ databases">
        <authorList>
            <person name="Nowell W R."/>
        </authorList>
    </citation>
    <scope>NUCLEOTIDE SEQUENCE</scope>
</reference>
<gene>
    <name evidence="2" type="ORF">SRO942_LOCUS50834</name>
</gene>
<evidence type="ECO:0000313" key="2">
    <source>
        <dbReference type="EMBL" id="CAF4669294.1"/>
    </source>
</evidence>
<evidence type="ECO:0000313" key="3">
    <source>
        <dbReference type="Proteomes" id="UP000681722"/>
    </source>
</evidence>
<accession>A0A8S3ABT9</accession>
<sequence>MYAQLSCLLVFFALSSSALEVGDLYETLYNCNGAITQTYSPGLKYSPARQTTVCFSGNLTCLEFTTPATKNVSVQGCTTTDVDCINGFTGGSKFKLHWTTDDGTVLRTTYSFPSGGVKDGKITTRVDSDTV</sequence>
<protein>
    <submittedName>
        <fullName evidence="2">Uncharacterized protein</fullName>
    </submittedName>
</protein>
<dbReference type="AlphaFoldDB" id="A0A8S3ABT9"/>
<feature type="chain" id="PRO_5035781034" evidence="1">
    <location>
        <begin position="19"/>
        <end position="131"/>
    </location>
</feature>
<comment type="caution">
    <text evidence="2">The sequence shown here is derived from an EMBL/GenBank/DDBJ whole genome shotgun (WGS) entry which is preliminary data.</text>
</comment>
<dbReference type="Proteomes" id="UP000681722">
    <property type="component" value="Unassembled WGS sequence"/>
</dbReference>
<organism evidence="2 3">
    <name type="scientific">Didymodactylos carnosus</name>
    <dbReference type="NCBI Taxonomy" id="1234261"/>
    <lineage>
        <taxon>Eukaryota</taxon>
        <taxon>Metazoa</taxon>
        <taxon>Spiralia</taxon>
        <taxon>Gnathifera</taxon>
        <taxon>Rotifera</taxon>
        <taxon>Eurotatoria</taxon>
        <taxon>Bdelloidea</taxon>
        <taxon>Philodinida</taxon>
        <taxon>Philodinidae</taxon>
        <taxon>Didymodactylos</taxon>
    </lineage>
</organism>
<evidence type="ECO:0000256" key="1">
    <source>
        <dbReference type="SAM" id="SignalP"/>
    </source>
</evidence>
<name>A0A8S3ABT9_9BILA</name>
<proteinExistence type="predicted"/>
<keyword evidence="1" id="KW-0732">Signal</keyword>
<dbReference type="EMBL" id="CAJOBC010149393">
    <property type="protein sequence ID" value="CAF4669294.1"/>
    <property type="molecule type" value="Genomic_DNA"/>
</dbReference>
<feature type="non-terminal residue" evidence="2">
    <location>
        <position position="131"/>
    </location>
</feature>
<feature type="signal peptide" evidence="1">
    <location>
        <begin position="1"/>
        <end position="18"/>
    </location>
</feature>